<comment type="caution">
    <text evidence="8">The sequence shown here is derived from an EMBL/GenBank/DDBJ whole genome shotgun (WGS) entry which is preliminary data.</text>
</comment>
<dbReference type="InterPro" id="IPR028098">
    <property type="entry name" value="Glyco_trans_4-like_N"/>
</dbReference>
<dbReference type="SFLD" id="SFLDS00029">
    <property type="entry name" value="Radical_SAM"/>
    <property type="match status" value="1"/>
</dbReference>
<keyword evidence="5" id="KW-0408">Iron</keyword>
<proteinExistence type="predicted"/>
<reference evidence="8 9" key="1">
    <citation type="journal article" date="2016" name="Appl. Environ. Microbiol.">
        <title>Lack of Overt Genome Reduction in the Bryostatin-Producing Bryozoan Symbiont "Candidatus Endobugula sertula".</title>
        <authorList>
            <person name="Miller I.J."/>
            <person name="Vanee N."/>
            <person name="Fong S.S."/>
            <person name="Lim-Fong G.E."/>
            <person name="Kwan J.C."/>
        </authorList>
    </citation>
    <scope>NUCLEOTIDE SEQUENCE [LARGE SCALE GENOMIC DNA]</scope>
    <source>
        <strain evidence="8">AB1-4</strain>
    </source>
</reference>
<dbReference type="InterPro" id="IPR058240">
    <property type="entry name" value="rSAM_sf"/>
</dbReference>
<evidence type="ECO:0000259" key="7">
    <source>
        <dbReference type="PROSITE" id="PS51918"/>
    </source>
</evidence>
<organism evidence="8 9">
    <name type="scientific">Candidatus Endobugula sertula</name>
    <name type="common">Bugula neritina bacterial symbiont</name>
    <dbReference type="NCBI Taxonomy" id="62101"/>
    <lineage>
        <taxon>Bacteria</taxon>
        <taxon>Pseudomonadati</taxon>
        <taxon>Pseudomonadota</taxon>
        <taxon>Gammaproteobacteria</taxon>
        <taxon>Cellvibrionales</taxon>
        <taxon>Cellvibrionaceae</taxon>
        <taxon>Candidatus Endobugula</taxon>
    </lineage>
</organism>
<dbReference type="PANTHER" id="PTHR45947:SF13">
    <property type="entry name" value="TRANSFERASE"/>
    <property type="match status" value="1"/>
</dbReference>
<dbReference type="Pfam" id="PF13439">
    <property type="entry name" value="Glyco_transf_4"/>
    <property type="match status" value="1"/>
</dbReference>
<dbReference type="Gene3D" id="3.20.20.70">
    <property type="entry name" value="Aldolase class I"/>
    <property type="match status" value="1"/>
</dbReference>
<keyword evidence="4" id="KW-0479">Metal-binding</keyword>
<dbReference type="CDD" id="cd21109">
    <property type="entry name" value="SPASM"/>
    <property type="match status" value="1"/>
</dbReference>
<dbReference type="SUPFAM" id="SSF102114">
    <property type="entry name" value="Radical SAM enzymes"/>
    <property type="match status" value="1"/>
</dbReference>
<dbReference type="AlphaFoldDB" id="A0A1D2QNF1"/>
<keyword evidence="2" id="KW-0004">4Fe-4S</keyword>
<dbReference type="SUPFAM" id="SSF53756">
    <property type="entry name" value="UDP-Glycosyltransferase/glycogen phosphorylase"/>
    <property type="match status" value="1"/>
</dbReference>
<evidence type="ECO:0000256" key="1">
    <source>
        <dbReference type="ARBA" id="ARBA00001966"/>
    </source>
</evidence>
<keyword evidence="6" id="KW-0411">Iron-sulfur</keyword>
<dbReference type="PROSITE" id="PS51918">
    <property type="entry name" value="RADICAL_SAM"/>
    <property type="match status" value="1"/>
</dbReference>
<dbReference type="GO" id="GO:0016757">
    <property type="term" value="F:glycosyltransferase activity"/>
    <property type="evidence" value="ECO:0007669"/>
    <property type="project" value="InterPro"/>
</dbReference>
<dbReference type="Proteomes" id="UP000242502">
    <property type="component" value="Unassembled WGS sequence"/>
</dbReference>
<dbReference type="InterPro" id="IPR007197">
    <property type="entry name" value="rSAM"/>
</dbReference>
<accession>A0A1D2QNF1</accession>
<dbReference type="SFLD" id="SFLDG01067">
    <property type="entry name" value="SPASM/twitch_domain_containing"/>
    <property type="match status" value="1"/>
</dbReference>
<dbReference type="InterPro" id="IPR034391">
    <property type="entry name" value="AdoMet-like_SPASM_containing"/>
</dbReference>
<dbReference type="InterPro" id="IPR013785">
    <property type="entry name" value="Aldolase_TIM"/>
</dbReference>
<feature type="domain" description="Radical SAM core" evidence="7">
    <location>
        <begin position="441"/>
        <end position="678"/>
    </location>
</feature>
<evidence type="ECO:0000256" key="5">
    <source>
        <dbReference type="ARBA" id="ARBA00023004"/>
    </source>
</evidence>
<dbReference type="Pfam" id="PF04055">
    <property type="entry name" value="Radical_SAM"/>
    <property type="match status" value="1"/>
</dbReference>
<dbReference type="Gene3D" id="3.40.50.2000">
    <property type="entry name" value="Glycogen Phosphorylase B"/>
    <property type="match status" value="3"/>
</dbReference>
<dbReference type="SFLD" id="SFLDG01387">
    <property type="entry name" value="BtrN-like_SPASM_domain_contain"/>
    <property type="match status" value="1"/>
</dbReference>
<dbReference type="PANTHER" id="PTHR45947">
    <property type="entry name" value="SULFOQUINOVOSYL TRANSFERASE SQD2"/>
    <property type="match status" value="1"/>
</dbReference>
<dbReference type="Pfam" id="PF00534">
    <property type="entry name" value="Glycos_transf_1"/>
    <property type="match status" value="1"/>
</dbReference>
<keyword evidence="3" id="KW-0949">S-adenosyl-L-methionine</keyword>
<name>A0A1D2QNF1_9GAMM</name>
<dbReference type="GO" id="GO:0046872">
    <property type="term" value="F:metal ion binding"/>
    <property type="evidence" value="ECO:0007669"/>
    <property type="project" value="UniProtKB-KW"/>
</dbReference>
<dbReference type="InterPro" id="IPR001296">
    <property type="entry name" value="Glyco_trans_1"/>
</dbReference>
<dbReference type="InterPro" id="IPR023885">
    <property type="entry name" value="4Fe4S-binding_SPASM_dom"/>
</dbReference>
<evidence type="ECO:0000256" key="4">
    <source>
        <dbReference type="ARBA" id="ARBA00022723"/>
    </source>
</evidence>
<protein>
    <submittedName>
        <fullName evidence="8">Radical SAM protein</fullName>
    </submittedName>
</protein>
<evidence type="ECO:0000256" key="2">
    <source>
        <dbReference type="ARBA" id="ARBA00022485"/>
    </source>
</evidence>
<evidence type="ECO:0000313" key="9">
    <source>
        <dbReference type="Proteomes" id="UP000242502"/>
    </source>
</evidence>
<dbReference type="EMBL" id="MDLC01000039">
    <property type="protein sequence ID" value="ODS23107.1"/>
    <property type="molecule type" value="Genomic_DNA"/>
</dbReference>
<dbReference type="InterPro" id="IPR050194">
    <property type="entry name" value="Glycosyltransferase_grp1"/>
</dbReference>
<comment type="cofactor">
    <cofactor evidence="1">
        <name>[4Fe-4S] cluster</name>
        <dbReference type="ChEBI" id="CHEBI:49883"/>
    </cofactor>
</comment>
<sequence length="783" mass="89598">MKILKVIHGYPMWYNAGSEVYSQTLCQELASRHEVHVFTREENAFSPDFSMRQQHDVDDSRITLHIVNNPRLQLNYQVDNIDQRFEEVLDNVQPDVVHVGHLSHLSTSLLVKATLREIPIIFTLHDYWLMCPRGQFIQTFPENPNDLWAVCHKQEDSECAKRCYAPKHSGVSDGNLVDVNYWTEWVRRRMQHIREMVALVDVFIAPSRYLYRRYRDEFGIPERNLYYLDYGFSHNRVSGRKRFASEYFVFGYIGRHIPAKGIQDLIYAFSEVGGKTILRIWGRSCGQDTKALKSIVSTLPVGVAERIEWMPEYRNDAIVQDVFDCCDAIVVPSIWVENSPLVIHEAQQTRLPVITADIGGMKEYVRHEVNGLLFEHRSIPSLTLQMQRFVDEPEFAASLGKNGYLYSDTGDIPDIGSHAIQIENVYHKVLKQCESVRVKRNNGPWRITFDTNPDHCNLHCTMCEDHSPYSTTQAQRKAAGKPRRMMPFEMIEKVIADAVPHGLKEIIPSTMGEPLLYKQFTGILDLCKKYNIKLNLTTNGTFPGIGARAWAKLIVPVASDVKISWNGATKKTHEIIMLGSHWENTLENARTFIAVRDAHAAKGGNRCSVTFQLTFLEDSFNELADVVKLAIRLGVDRVKGHHLWTHFTEIEDQSMRRNAEAIQRWNEAVRNALAVAAEFTLPNGRHITLDNIFELDEGATEDLSPGDPCPFLGQEAWVSATGRFDPCCAPDTERRTLGEFGDLHKQDFMEIWNGDTYKELLANYYKRDLCRGCNMRKPVGDAS</sequence>
<evidence type="ECO:0000313" key="8">
    <source>
        <dbReference type="EMBL" id="ODS23107.1"/>
    </source>
</evidence>
<dbReference type="GO" id="GO:0051536">
    <property type="term" value="F:iron-sulfur cluster binding"/>
    <property type="evidence" value="ECO:0007669"/>
    <property type="project" value="UniProtKB-KW"/>
</dbReference>
<gene>
    <name evidence="8" type="ORF">AB835_10640</name>
</gene>
<evidence type="ECO:0000256" key="6">
    <source>
        <dbReference type="ARBA" id="ARBA00023014"/>
    </source>
</evidence>
<evidence type="ECO:0000256" key="3">
    <source>
        <dbReference type="ARBA" id="ARBA00022691"/>
    </source>
</evidence>
<dbReference type="Pfam" id="PF13186">
    <property type="entry name" value="SPASM"/>
    <property type="match status" value="1"/>
</dbReference>
<dbReference type="STRING" id="62101.AB835_10640"/>